<gene>
    <name evidence="4" type="ORF">DFP85_11177</name>
</gene>
<dbReference type="AlphaFoldDB" id="A0A4R6ZK83"/>
<dbReference type="InterPro" id="IPR011008">
    <property type="entry name" value="Dimeric_a/b-barrel"/>
</dbReference>
<comment type="caution">
    <text evidence="4">The sequence shown here is derived from an EMBL/GenBank/DDBJ whole genome shotgun (WGS) entry which is preliminary data.</text>
</comment>
<dbReference type="OrthoDB" id="9795306at2"/>
<dbReference type="Gene3D" id="3.10.180.10">
    <property type="entry name" value="2,3-Dihydroxybiphenyl 1,2-Dioxygenase, domain 1"/>
    <property type="match status" value="1"/>
</dbReference>
<proteinExistence type="inferred from homology"/>
<sequence length="279" mass="30932">MRYMLMRKADPATEAGELPGQGVLEAMADYNNRMLEAGVFVTGDGLRPSREGCRIERRDGQVRVTHGPFAETRELLAGYSVLEADSLEAAIEWARQWPAEDGDVTLELRRYFSLEDFAPGPGLDKHRAMARLPSELNVHLCFPGNCREAMTFYAEVTGARLEALITYGETPAARDTPPERHDQIIHASLNVRGRRLMGADMAGHAYQPPQGVQVHLDYEALDRAEAVFNRLAEGGEVTMPFGATFWAQGFGMLTDRFGVPWLIGCQTGQCPMSEEESQP</sequence>
<dbReference type="Pfam" id="PF03795">
    <property type="entry name" value="YCII"/>
    <property type="match status" value="1"/>
</dbReference>
<evidence type="ECO:0000313" key="5">
    <source>
        <dbReference type="Proteomes" id="UP000295212"/>
    </source>
</evidence>
<dbReference type="InterPro" id="IPR029068">
    <property type="entry name" value="Glyas_Bleomycin-R_OHBP_Dase"/>
</dbReference>
<feature type="domain" description="PhnB-like" evidence="3">
    <location>
        <begin position="137"/>
        <end position="263"/>
    </location>
</feature>
<dbReference type="Pfam" id="PF06983">
    <property type="entry name" value="3-dmu-9_3-mt"/>
    <property type="match status" value="1"/>
</dbReference>
<organism evidence="4 5">
    <name type="scientific">Halomonas ventosae</name>
    <dbReference type="NCBI Taxonomy" id="229007"/>
    <lineage>
        <taxon>Bacteria</taxon>
        <taxon>Pseudomonadati</taxon>
        <taxon>Pseudomonadota</taxon>
        <taxon>Gammaproteobacteria</taxon>
        <taxon>Oceanospirillales</taxon>
        <taxon>Halomonadaceae</taxon>
        <taxon>Halomonas</taxon>
    </lineage>
</organism>
<evidence type="ECO:0000259" key="2">
    <source>
        <dbReference type="Pfam" id="PF03795"/>
    </source>
</evidence>
<dbReference type="InterPro" id="IPR005545">
    <property type="entry name" value="YCII"/>
</dbReference>
<dbReference type="RefSeq" id="WP_133636321.1">
    <property type="nucleotide sequence ID" value="NZ_SNZJ01000011.1"/>
</dbReference>
<evidence type="ECO:0000256" key="1">
    <source>
        <dbReference type="ARBA" id="ARBA00007689"/>
    </source>
</evidence>
<dbReference type="SUPFAM" id="SSF54593">
    <property type="entry name" value="Glyoxalase/Bleomycin resistance protein/Dihydroxybiphenyl dioxygenase"/>
    <property type="match status" value="1"/>
</dbReference>
<evidence type="ECO:0000313" key="4">
    <source>
        <dbReference type="EMBL" id="TDR52753.1"/>
    </source>
</evidence>
<evidence type="ECO:0000259" key="3">
    <source>
        <dbReference type="Pfam" id="PF06983"/>
    </source>
</evidence>
<accession>A0A4R6ZK83</accession>
<reference evidence="4 5" key="1">
    <citation type="submission" date="2019-03" db="EMBL/GenBank/DDBJ databases">
        <title>Genomic Encyclopedia of Type Strains, Phase III (KMG-III): the genomes of soil and plant-associated and newly described type strains.</title>
        <authorList>
            <person name="Whitman W."/>
        </authorList>
    </citation>
    <scope>NUCLEOTIDE SEQUENCE [LARGE SCALE GENOMIC DNA]</scope>
    <source>
        <strain evidence="4 5">CECT 5797</strain>
    </source>
</reference>
<dbReference type="InterPro" id="IPR028973">
    <property type="entry name" value="PhnB-like"/>
</dbReference>
<dbReference type="CDD" id="cd06588">
    <property type="entry name" value="PhnB_like"/>
    <property type="match status" value="1"/>
</dbReference>
<dbReference type="SUPFAM" id="SSF54909">
    <property type="entry name" value="Dimeric alpha+beta barrel"/>
    <property type="match status" value="1"/>
</dbReference>
<dbReference type="Gene3D" id="3.30.70.1060">
    <property type="entry name" value="Dimeric alpha+beta barrel"/>
    <property type="match status" value="1"/>
</dbReference>
<dbReference type="EMBL" id="SNZJ01000011">
    <property type="protein sequence ID" value="TDR52753.1"/>
    <property type="molecule type" value="Genomic_DNA"/>
</dbReference>
<protein>
    <submittedName>
        <fullName evidence="4">Putative glyoxalase superfamily protein PhnB</fullName>
    </submittedName>
</protein>
<dbReference type="PANTHER" id="PTHR35174">
    <property type="entry name" value="BLL7171 PROTEIN-RELATED"/>
    <property type="match status" value="1"/>
</dbReference>
<feature type="domain" description="YCII-related" evidence="2">
    <location>
        <begin position="1"/>
        <end position="99"/>
    </location>
</feature>
<name>A0A4R6ZK83_9GAMM</name>
<comment type="similarity">
    <text evidence="1">Belongs to the YciI family.</text>
</comment>
<dbReference type="Proteomes" id="UP000295212">
    <property type="component" value="Unassembled WGS sequence"/>
</dbReference>